<reference evidence="1" key="1">
    <citation type="submission" date="2020-12" db="EMBL/GenBank/DDBJ databases">
        <title>Marinomonas arctica sp. nov., a psychrotolerant bacterium isolated from the Arctic.</title>
        <authorList>
            <person name="Zhang Y."/>
        </authorList>
    </citation>
    <scope>NUCLEOTIDE SEQUENCE</scope>
    <source>
        <strain evidence="1">C1424</strain>
    </source>
</reference>
<name>A0A934JRZ0_9GAMM</name>
<evidence type="ECO:0000313" key="2">
    <source>
        <dbReference type="Proteomes" id="UP000628710"/>
    </source>
</evidence>
<dbReference type="Proteomes" id="UP000628710">
    <property type="component" value="Unassembled WGS sequence"/>
</dbReference>
<dbReference type="InterPro" id="IPR038084">
    <property type="entry name" value="PduO/GlcC-like_sf"/>
</dbReference>
<sequence length="142" mass="15264">MTSIIQTQELSYEAAIKMCVAVTQHAHQLGVSVGVVVVTPAGVELASVRMNNAPLHALSIARKKAYTAASFKIPSFNWQERLKHKPDTMSALLREENFTYLGGGIPIIVEGKLFGSIGVSGATEAQDIECAEHAITEQLNSL</sequence>
<organism evidence="1 2">
    <name type="scientific">Marinomonas transparens</name>
    <dbReference type="NCBI Taxonomy" id="2795388"/>
    <lineage>
        <taxon>Bacteria</taxon>
        <taxon>Pseudomonadati</taxon>
        <taxon>Pseudomonadota</taxon>
        <taxon>Gammaproteobacteria</taxon>
        <taxon>Oceanospirillales</taxon>
        <taxon>Oceanospirillaceae</taxon>
        <taxon>Marinomonas</taxon>
    </lineage>
</organism>
<dbReference type="Gene3D" id="3.30.450.150">
    <property type="entry name" value="Haem-degrading domain"/>
    <property type="match status" value="1"/>
</dbReference>
<dbReference type="SUPFAM" id="SSF143744">
    <property type="entry name" value="GlcG-like"/>
    <property type="match status" value="1"/>
</dbReference>
<gene>
    <name evidence="1" type="ORF">I8J31_18180</name>
</gene>
<dbReference type="AlphaFoldDB" id="A0A934JRZ0"/>
<dbReference type="InterPro" id="IPR005624">
    <property type="entry name" value="PduO/GlcC-like"/>
</dbReference>
<protein>
    <submittedName>
        <fullName evidence="1">Heme-binding protein</fullName>
    </submittedName>
</protein>
<dbReference type="PANTHER" id="PTHR34309:SF1">
    <property type="entry name" value="PROTEIN GLCG"/>
    <property type="match status" value="1"/>
</dbReference>
<keyword evidence="2" id="KW-1185">Reference proteome</keyword>
<dbReference type="Pfam" id="PF03928">
    <property type="entry name" value="HbpS-like"/>
    <property type="match status" value="1"/>
</dbReference>
<evidence type="ECO:0000313" key="1">
    <source>
        <dbReference type="EMBL" id="MBJ7539608.1"/>
    </source>
</evidence>
<comment type="caution">
    <text evidence="1">The sequence shown here is derived from an EMBL/GenBank/DDBJ whole genome shotgun (WGS) entry which is preliminary data.</text>
</comment>
<accession>A0A934JRZ0</accession>
<dbReference type="PANTHER" id="PTHR34309">
    <property type="entry name" value="SLR1406 PROTEIN"/>
    <property type="match status" value="1"/>
</dbReference>
<dbReference type="RefSeq" id="WP_199470001.1">
    <property type="nucleotide sequence ID" value="NZ_JAEMNX010000027.1"/>
</dbReference>
<dbReference type="EMBL" id="JAEMNX010000027">
    <property type="protein sequence ID" value="MBJ7539608.1"/>
    <property type="molecule type" value="Genomic_DNA"/>
</dbReference>
<proteinExistence type="predicted"/>
<dbReference type="InterPro" id="IPR052517">
    <property type="entry name" value="GlcG_carb_metab_protein"/>
</dbReference>